<dbReference type="AlphaFoldDB" id="A0A562ISM2"/>
<evidence type="ECO:0000313" key="3">
    <source>
        <dbReference type="Proteomes" id="UP000321490"/>
    </source>
</evidence>
<evidence type="ECO:0000313" key="2">
    <source>
        <dbReference type="EMBL" id="TWH73725.1"/>
    </source>
</evidence>
<organism evidence="2 3">
    <name type="scientific">Modestobacter roseus</name>
    <dbReference type="NCBI Taxonomy" id="1181884"/>
    <lineage>
        <taxon>Bacteria</taxon>
        <taxon>Bacillati</taxon>
        <taxon>Actinomycetota</taxon>
        <taxon>Actinomycetes</taxon>
        <taxon>Geodermatophilales</taxon>
        <taxon>Geodermatophilaceae</taxon>
        <taxon>Modestobacter</taxon>
    </lineage>
</organism>
<protein>
    <submittedName>
        <fullName evidence="2">Uncharacterized protein</fullName>
    </submittedName>
</protein>
<feature type="region of interest" description="Disordered" evidence="1">
    <location>
        <begin position="261"/>
        <end position="290"/>
    </location>
</feature>
<dbReference type="OrthoDB" id="3541690at2"/>
<feature type="compositionally biased region" description="Basic and acidic residues" evidence="1">
    <location>
        <begin position="191"/>
        <end position="214"/>
    </location>
</feature>
<feature type="compositionally biased region" description="Basic and acidic residues" evidence="1">
    <location>
        <begin position="232"/>
        <end position="246"/>
    </location>
</feature>
<feature type="compositionally biased region" description="Basic and acidic residues" evidence="1">
    <location>
        <begin position="272"/>
        <end position="283"/>
    </location>
</feature>
<reference evidence="2 3" key="1">
    <citation type="submission" date="2019-07" db="EMBL/GenBank/DDBJ databases">
        <title>R&amp;d 2014.</title>
        <authorList>
            <person name="Klenk H.-P."/>
        </authorList>
    </citation>
    <scope>NUCLEOTIDE SEQUENCE [LARGE SCALE GENOMIC DNA]</scope>
    <source>
        <strain evidence="2 3">DSM 45764</strain>
    </source>
</reference>
<comment type="caution">
    <text evidence="2">The sequence shown here is derived from an EMBL/GenBank/DDBJ whole genome shotgun (WGS) entry which is preliminary data.</text>
</comment>
<evidence type="ECO:0000256" key="1">
    <source>
        <dbReference type="SAM" id="MobiDB-lite"/>
    </source>
</evidence>
<accession>A0A562ISM2</accession>
<feature type="region of interest" description="Disordered" evidence="1">
    <location>
        <begin position="169"/>
        <end position="246"/>
    </location>
</feature>
<sequence length="308" mass="32938">MDGRDALDEVAEELYGVPPEEFVAARTAARDRARAAGDKQLARDVAVLPKPTTAAWVCNLLSRRAPAEVAQLTELGELLRAAQEGLAGDQLRELGRQRNQVVAALTRQARAIAHREGHDVSSAVAEQVEATLRAAVADPDAGSALQAGRLTTALSYTGLGPVDLSAAVAAPARPPRSSPSAAPADDTDDLADARERARQEAAERRARELAQAERDAEEAAAVARDAAAATADAERELTEATDRHEQLRERVEELTAALHQAEQEALAAGRTLPDRERRRDAAARRAATATAIADRARDRVTRLRDEDD</sequence>
<keyword evidence="3" id="KW-1185">Reference proteome</keyword>
<feature type="compositionally biased region" description="Low complexity" evidence="1">
    <location>
        <begin position="219"/>
        <end position="231"/>
    </location>
</feature>
<dbReference type="EMBL" id="VLKF01000001">
    <property type="protein sequence ID" value="TWH73725.1"/>
    <property type="molecule type" value="Genomic_DNA"/>
</dbReference>
<proteinExistence type="predicted"/>
<dbReference type="RefSeq" id="WP_153357721.1">
    <property type="nucleotide sequence ID" value="NZ_JABGDC010000027.1"/>
</dbReference>
<gene>
    <name evidence="2" type="ORF">JD78_02249</name>
</gene>
<name>A0A562ISM2_9ACTN</name>
<dbReference type="Proteomes" id="UP000321490">
    <property type="component" value="Unassembled WGS sequence"/>
</dbReference>